<evidence type="ECO:0000313" key="3">
    <source>
        <dbReference type="EMBL" id="MBM3275497.1"/>
    </source>
</evidence>
<dbReference type="AlphaFoldDB" id="A0A937X666"/>
<dbReference type="Proteomes" id="UP000703893">
    <property type="component" value="Unassembled WGS sequence"/>
</dbReference>
<feature type="transmembrane region" description="Helical" evidence="1">
    <location>
        <begin position="146"/>
        <end position="166"/>
    </location>
</feature>
<name>A0A937X666_9BACT</name>
<organism evidence="3 4">
    <name type="scientific">Candidatus Tanganyikabacteria bacterium</name>
    <dbReference type="NCBI Taxonomy" id="2961651"/>
    <lineage>
        <taxon>Bacteria</taxon>
        <taxon>Bacillati</taxon>
        <taxon>Candidatus Sericytochromatia</taxon>
        <taxon>Candidatus Tanganyikabacteria</taxon>
    </lineage>
</organism>
<keyword evidence="1" id="KW-0472">Membrane</keyword>
<evidence type="ECO:0000259" key="2">
    <source>
        <dbReference type="PROSITE" id="PS50076"/>
    </source>
</evidence>
<feature type="domain" description="J" evidence="2">
    <location>
        <begin position="8"/>
        <end position="65"/>
    </location>
</feature>
<reference evidence="3 4" key="1">
    <citation type="submission" date="2019-03" db="EMBL/GenBank/DDBJ databases">
        <title>Lake Tanganyika Metagenome-Assembled Genomes (MAGs).</title>
        <authorList>
            <person name="Tran P."/>
        </authorList>
    </citation>
    <scope>NUCLEOTIDE SEQUENCE [LARGE SCALE GENOMIC DNA]</scope>
    <source>
        <strain evidence="3">K_DeepCast_65m_m2_236</strain>
    </source>
</reference>
<accession>A0A937X666</accession>
<sequence>MQFDRDTNFYAILQVDEAASGSVIRAAHQVLLELYMDDRPRRALVEEAYKVLSHPTQRKQYDAFRDGVRGRGDDEQPEITVLCPVCESANVLNPLKDNRAAACGICRAKLAKDLIGKPIRKQAKKNMLAIFKKRYAGMSKQYRSSLVFGLIFLTVAVIGTGTFFGFKSRWNLDNVRIEMRQPGQAGGQSAALAQAPKGPVVPVSPGQRQADALASIKRDGWAVGQRYEVTGPAGKQVVVEATKAGAGGIRLYFQGGRLTSMEGM</sequence>
<evidence type="ECO:0000256" key="1">
    <source>
        <dbReference type="SAM" id="Phobius"/>
    </source>
</evidence>
<dbReference type="InterPro" id="IPR036869">
    <property type="entry name" value="J_dom_sf"/>
</dbReference>
<dbReference type="PROSITE" id="PS50076">
    <property type="entry name" value="DNAJ_2"/>
    <property type="match status" value="1"/>
</dbReference>
<dbReference type="EMBL" id="VGJX01000598">
    <property type="protein sequence ID" value="MBM3275497.1"/>
    <property type="molecule type" value="Genomic_DNA"/>
</dbReference>
<keyword evidence="1" id="KW-0812">Transmembrane</keyword>
<protein>
    <recommendedName>
        <fullName evidence="2">J domain-containing protein</fullName>
    </recommendedName>
</protein>
<dbReference type="InterPro" id="IPR001623">
    <property type="entry name" value="DnaJ_domain"/>
</dbReference>
<proteinExistence type="predicted"/>
<dbReference type="Gene3D" id="1.10.287.110">
    <property type="entry name" value="DnaJ domain"/>
    <property type="match status" value="1"/>
</dbReference>
<dbReference type="SUPFAM" id="SSF46565">
    <property type="entry name" value="Chaperone J-domain"/>
    <property type="match status" value="1"/>
</dbReference>
<comment type="caution">
    <text evidence="3">The sequence shown here is derived from an EMBL/GenBank/DDBJ whole genome shotgun (WGS) entry which is preliminary data.</text>
</comment>
<evidence type="ECO:0000313" key="4">
    <source>
        <dbReference type="Proteomes" id="UP000703893"/>
    </source>
</evidence>
<keyword evidence="1" id="KW-1133">Transmembrane helix</keyword>
<gene>
    <name evidence="3" type="ORF">FJZ00_10105</name>
</gene>